<keyword evidence="2" id="KW-1185">Reference proteome</keyword>
<dbReference type="AlphaFoldDB" id="A0A7I9VF00"/>
<name>A0A7I9VF00_9ACTN</name>
<protein>
    <submittedName>
        <fullName evidence="1">Gamma-glutamyl-gamma-aminobutyrate hydrolase</fullName>
    </submittedName>
</protein>
<proteinExistence type="predicted"/>
<sequence length="237" mass="24557">MIGIVGVPTRCRWAQVWERDVVMVPDTYLRAVTAAGGLAVVFAPSTLLLDAVPRMVAAVDGVVLVGGGDLDPSCYLGAADDRTGPTDPLRDEVEIAVARVCVETGVPLLGICRGMEVLNVARGGDLVQHVPDVTGTTVHLATPGVFERHPVRLTGGSRVAALCGSEDVVVDSHHHQAVGRLGAGLRVTGRAPDGIVEAVEAVEPAGAYAVGVQWHPEEDPGSTVISAFVDVVAARRG</sequence>
<dbReference type="InterPro" id="IPR044668">
    <property type="entry name" value="PuuD-like"/>
</dbReference>
<comment type="caution">
    <text evidence="1">The sequence shown here is derived from an EMBL/GenBank/DDBJ whole genome shotgun (WGS) entry which is preliminary data.</text>
</comment>
<dbReference type="RefSeq" id="WP_161897330.1">
    <property type="nucleotide sequence ID" value="NZ_BJOV01000005.1"/>
</dbReference>
<evidence type="ECO:0000313" key="2">
    <source>
        <dbReference type="Proteomes" id="UP000444960"/>
    </source>
</evidence>
<reference evidence="2" key="1">
    <citation type="submission" date="2019-06" db="EMBL/GenBank/DDBJ databases">
        <title>Gordonia isolated from sludge of a wastewater treatment plant.</title>
        <authorList>
            <person name="Tamura T."/>
            <person name="Aoyama K."/>
            <person name="Kang Y."/>
            <person name="Saito S."/>
            <person name="Akiyama N."/>
            <person name="Yazawa K."/>
            <person name="Gonoi T."/>
            <person name="Mikami Y."/>
        </authorList>
    </citation>
    <scope>NUCLEOTIDE SEQUENCE [LARGE SCALE GENOMIC DNA]</scope>
    <source>
        <strain evidence="2">NBRC 107696</strain>
    </source>
</reference>
<organism evidence="1 2">
    <name type="scientific">Gordonia spumicola</name>
    <dbReference type="NCBI Taxonomy" id="589161"/>
    <lineage>
        <taxon>Bacteria</taxon>
        <taxon>Bacillati</taxon>
        <taxon>Actinomycetota</taxon>
        <taxon>Actinomycetes</taxon>
        <taxon>Mycobacteriales</taxon>
        <taxon>Gordoniaceae</taxon>
        <taxon>Gordonia</taxon>
    </lineage>
</organism>
<dbReference type="PANTHER" id="PTHR43235">
    <property type="entry name" value="GLUTAMINE AMIDOTRANSFERASE PB2B2.05-RELATED"/>
    <property type="match status" value="1"/>
</dbReference>
<dbReference type="PANTHER" id="PTHR43235:SF1">
    <property type="entry name" value="GLUTAMINE AMIDOTRANSFERASE PB2B2.05-RELATED"/>
    <property type="match status" value="1"/>
</dbReference>
<keyword evidence="1" id="KW-0378">Hydrolase</keyword>
<dbReference type="GO" id="GO:0005829">
    <property type="term" value="C:cytosol"/>
    <property type="evidence" value="ECO:0007669"/>
    <property type="project" value="TreeGrafter"/>
</dbReference>
<dbReference type="GO" id="GO:0006598">
    <property type="term" value="P:polyamine catabolic process"/>
    <property type="evidence" value="ECO:0007669"/>
    <property type="project" value="TreeGrafter"/>
</dbReference>
<dbReference type="GO" id="GO:0033969">
    <property type="term" value="F:gamma-glutamyl-gamma-aminobutyrate hydrolase activity"/>
    <property type="evidence" value="ECO:0007669"/>
    <property type="project" value="TreeGrafter"/>
</dbReference>
<dbReference type="OrthoDB" id="5196541at2"/>
<dbReference type="EMBL" id="BJOV01000005">
    <property type="protein sequence ID" value="GEE03886.1"/>
    <property type="molecule type" value="Genomic_DNA"/>
</dbReference>
<dbReference type="Proteomes" id="UP000444960">
    <property type="component" value="Unassembled WGS sequence"/>
</dbReference>
<dbReference type="Pfam" id="PF07722">
    <property type="entry name" value="Peptidase_C26"/>
    <property type="match status" value="1"/>
</dbReference>
<dbReference type="Gene3D" id="3.40.50.880">
    <property type="match status" value="1"/>
</dbReference>
<evidence type="ECO:0000313" key="1">
    <source>
        <dbReference type="EMBL" id="GEE03886.1"/>
    </source>
</evidence>
<dbReference type="SUPFAM" id="SSF52317">
    <property type="entry name" value="Class I glutamine amidotransferase-like"/>
    <property type="match status" value="1"/>
</dbReference>
<dbReference type="InterPro" id="IPR029062">
    <property type="entry name" value="Class_I_gatase-like"/>
</dbReference>
<accession>A0A7I9VF00</accession>
<dbReference type="PROSITE" id="PS51273">
    <property type="entry name" value="GATASE_TYPE_1"/>
    <property type="match status" value="1"/>
</dbReference>
<dbReference type="InterPro" id="IPR011697">
    <property type="entry name" value="Peptidase_C26"/>
</dbReference>
<gene>
    <name evidence="1" type="ORF">nbrc107696_43320</name>
</gene>